<dbReference type="RefSeq" id="WP_209703358.1">
    <property type="nucleotide sequence ID" value="NZ_JAGGLM010000032.1"/>
</dbReference>
<dbReference type="InterPro" id="IPR000835">
    <property type="entry name" value="HTH_MarR-typ"/>
</dbReference>
<evidence type="ECO:0000256" key="3">
    <source>
        <dbReference type="ARBA" id="ARBA00023163"/>
    </source>
</evidence>
<dbReference type="InterPro" id="IPR036390">
    <property type="entry name" value="WH_DNA-bd_sf"/>
</dbReference>
<accession>A0ABS4KVQ8</accession>
<proteinExistence type="predicted"/>
<dbReference type="PRINTS" id="PR00598">
    <property type="entry name" value="HTHMARR"/>
</dbReference>
<keyword evidence="2 5" id="KW-0238">DNA-binding</keyword>
<gene>
    <name evidence="5" type="ORF">J2Z42_002854</name>
</gene>
<dbReference type="InterPro" id="IPR036388">
    <property type="entry name" value="WH-like_DNA-bd_sf"/>
</dbReference>
<dbReference type="PANTHER" id="PTHR42756:SF1">
    <property type="entry name" value="TRANSCRIPTIONAL REPRESSOR OF EMRAB OPERON"/>
    <property type="match status" value="1"/>
</dbReference>
<dbReference type="Proteomes" id="UP001519307">
    <property type="component" value="Unassembled WGS sequence"/>
</dbReference>
<evidence type="ECO:0000313" key="5">
    <source>
        <dbReference type="EMBL" id="MBP2034127.1"/>
    </source>
</evidence>
<keyword evidence="3" id="KW-0804">Transcription</keyword>
<keyword evidence="6" id="KW-1185">Reference proteome</keyword>
<keyword evidence="1" id="KW-0805">Transcription regulation</keyword>
<dbReference type="SMART" id="SM00347">
    <property type="entry name" value="HTH_MARR"/>
    <property type="match status" value="1"/>
</dbReference>
<dbReference type="Pfam" id="PF12802">
    <property type="entry name" value="MarR_2"/>
    <property type="match status" value="1"/>
</dbReference>
<feature type="domain" description="HTH marR-type" evidence="4">
    <location>
        <begin position="4"/>
        <end position="147"/>
    </location>
</feature>
<evidence type="ECO:0000256" key="2">
    <source>
        <dbReference type="ARBA" id="ARBA00023125"/>
    </source>
</evidence>
<dbReference type="Gene3D" id="1.10.10.10">
    <property type="entry name" value="Winged helix-like DNA-binding domain superfamily/Winged helix DNA-binding domain"/>
    <property type="match status" value="1"/>
</dbReference>
<protein>
    <submittedName>
        <fullName evidence="5">DNA-binding MarR family transcriptional regulator</fullName>
    </submittedName>
</protein>
<organism evidence="5 6">
    <name type="scientific">Clostridium algifaecis</name>
    <dbReference type="NCBI Taxonomy" id="1472040"/>
    <lineage>
        <taxon>Bacteria</taxon>
        <taxon>Bacillati</taxon>
        <taxon>Bacillota</taxon>
        <taxon>Clostridia</taxon>
        <taxon>Eubacteriales</taxon>
        <taxon>Clostridiaceae</taxon>
        <taxon>Clostridium</taxon>
    </lineage>
</organism>
<dbReference type="PROSITE" id="PS50995">
    <property type="entry name" value="HTH_MARR_2"/>
    <property type="match status" value="1"/>
</dbReference>
<dbReference type="SUPFAM" id="SSF46785">
    <property type="entry name" value="Winged helix' DNA-binding domain"/>
    <property type="match status" value="1"/>
</dbReference>
<dbReference type="PANTHER" id="PTHR42756">
    <property type="entry name" value="TRANSCRIPTIONAL REGULATOR, MARR"/>
    <property type="match status" value="1"/>
</dbReference>
<evidence type="ECO:0000313" key="6">
    <source>
        <dbReference type="Proteomes" id="UP001519307"/>
    </source>
</evidence>
<reference evidence="5 6" key="1">
    <citation type="submission" date="2021-03" db="EMBL/GenBank/DDBJ databases">
        <title>Genomic Encyclopedia of Type Strains, Phase IV (KMG-IV): sequencing the most valuable type-strain genomes for metagenomic binning, comparative biology and taxonomic classification.</title>
        <authorList>
            <person name="Goeker M."/>
        </authorList>
    </citation>
    <scope>NUCLEOTIDE SEQUENCE [LARGE SCALE GENOMIC DNA]</scope>
    <source>
        <strain evidence="5 6">DSM 28783</strain>
    </source>
</reference>
<comment type="caution">
    <text evidence="5">The sequence shown here is derived from an EMBL/GenBank/DDBJ whole genome shotgun (WGS) entry which is preliminary data.</text>
</comment>
<dbReference type="GO" id="GO:0003677">
    <property type="term" value="F:DNA binding"/>
    <property type="evidence" value="ECO:0007669"/>
    <property type="project" value="UniProtKB-KW"/>
</dbReference>
<dbReference type="EMBL" id="JAGGLM010000032">
    <property type="protein sequence ID" value="MBP2034127.1"/>
    <property type="molecule type" value="Genomic_DNA"/>
</dbReference>
<sequence>MNKDNEISELLDVYYKSWFKINDSYRVWAKKHNIQDTTLFTLYVINQSSSCCTQNKIRDKLSLPKQTVSLILSELEKKRYISRIVNPKDRRNKIVRFTKEGSQYANSILEKLKLSESEAFKNISEKQKKNMIENFRMLSDLLDKSLSK</sequence>
<name>A0ABS4KVQ8_9CLOT</name>
<evidence type="ECO:0000256" key="1">
    <source>
        <dbReference type="ARBA" id="ARBA00023015"/>
    </source>
</evidence>
<evidence type="ECO:0000259" key="4">
    <source>
        <dbReference type="PROSITE" id="PS50995"/>
    </source>
</evidence>